<dbReference type="EMBL" id="JAJJMB010012161">
    <property type="protein sequence ID" value="KAI3885070.1"/>
    <property type="molecule type" value="Genomic_DNA"/>
</dbReference>
<evidence type="ECO:0000313" key="1">
    <source>
        <dbReference type="EMBL" id="KAI3885070.1"/>
    </source>
</evidence>
<organism evidence="1 2">
    <name type="scientific">Papaver atlanticum</name>
    <dbReference type="NCBI Taxonomy" id="357466"/>
    <lineage>
        <taxon>Eukaryota</taxon>
        <taxon>Viridiplantae</taxon>
        <taxon>Streptophyta</taxon>
        <taxon>Embryophyta</taxon>
        <taxon>Tracheophyta</taxon>
        <taxon>Spermatophyta</taxon>
        <taxon>Magnoliopsida</taxon>
        <taxon>Ranunculales</taxon>
        <taxon>Papaveraceae</taxon>
        <taxon>Papaveroideae</taxon>
        <taxon>Papaver</taxon>
    </lineage>
</organism>
<dbReference type="AlphaFoldDB" id="A0AAD4SAI6"/>
<comment type="caution">
    <text evidence="1">The sequence shown here is derived from an EMBL/GenBank/DDBJ whole genome shotgun (WGS) entry which is preliminary data.</text>
</comment>
<protein>
    <submittedName>
        <fullName evidence="1">Uncharacterized protein</fullName>
    </submittedName>
</protein>
<gene>
    <name evidence="1" type="ORF">MKW98_002462</name>
</gene>
<evidence type="ECO:0000313" key="2">
    <source>
        <dbReference type="Proteomes" id="UP001202328"/>
    </source>
</evidence>
<reference evidence="1" key="1">
    <citation type="submission" date="2022-04" db="EMBL/GenBank/DDBJ databases">
        <title>A functionally conserved STORR gene fusion in Papaver species that diverged 16.8 million years ago.</title>
        <authorList>
            <person name="Catania T."/>
        </authorList>
    </citation>
    <scope>NUCLEOTIDE SEQUENCE</scope>
    <source>
        <strain evidence="1">S-188037</strain>
    </source>
</reference>
<accession>A0AAD4SAI6</accession>
<keyword evidence="2" id="KW-1185">Reference proteome</keyword>
<proteinExistence type="predicted"/>
<sequence length="86" mass="9707">MAVKKFYEILATQERRSFLNVSDFIELTVNGEKVKGVIESECRNGINVIEKEGWSVFLTNEMLLKAPFIGKTGQKDDISILLDQGL</sequence>
<dbReference type="Proteomes" id="UP001202328">
    <property type="component" value="Unassembled WGS sequence"/>
</dbReference>
<name>A0AAD4SAI6_9MAGN</name>